<dbReference type="InterPro" id="IPR043128">
    <property type="entry name" value="Rev_trsase/Diguanyl_cyclase"/>
</dbReference>
<reference evidence="3" key="1">
    <citation type="journal article" date="2018" name="Gigascience">
        <title>Genome assembly of the Pink Ipe (Handroanthus impetiginosus, Bignoniaceae), a highly valued, ecologically keystone Neotropical timber forest tree.</title>
        <authorList>
            <person name="Silva-Junior O.B."/>
            <person name="Grattapaglia D."/>
            <person name="Novaes E."/>
            <person name="Collevatti R.G."/>
        </authorList>
    </citation>
    <scope>NUCLEOTIDE SEQUENCE [LARGE SCALE GENOMIC DNA]</scope>
    <source>
        <strain evidence="3">cv. UFG-1</strain>
    </source>
</reference>
<keyword evidence="2" id="KW-0808">Transferase</keyword>
<accession>A0A2G9GW01</accession>
<proteinExistence type="predicted"/>
<dbReference type="GO" id="GO:0003887">
    <property type="term" value="F:DNA-directed DNA polymerase activity"/>
    <property type="evidence" value="ECO:0007669"/>
    <property type="project" value="UniProtKB-KW"/>
</dbReference>
<evidence type="ECO:0000259" key="1">
    <source>
        <dbReference type="Pfam" id="PF17919"/>
    </source>
</evidence>
<dbReference type="InterPro" id="IPR041577">
    <property type="entry name" value="RT_RNaseH_2"/>
</dbReference>
<sequence>MANDYKNTLIRNLALPRAREWQSCVVFPKLSLGVKTTLQNCPNHDISRHIQVHSFYHSLTNGDKDKHDHLNGNSFLSEIIGKCHNLLNNLVANHYEKKSEWATPSKAIGVIEVDQVTTLNAEINFLVQSMRKFGANQVQHTLAICEECGEGHPSDQCRHSVKSIQFVKTLMQFIASTFANFKTMETQIGQLANAINFLPQGLLPSNIEPNPRQDGEAQCEVVTLHNENKVEASLEVSQFTTLQPPFPRRLQKQKLEKQFQKFLEIFKKLYIDISFAKALEQMPSYIKFKKDILSKKRRLVDYEMVALTEECSAIIQNKIPPKLKDPGSFTISCTIDTHFSGRVLCDLGASINLMPYSIYCILGLREAKPANITLQLADRSLTYPKRVIENILVKVDKFIFPADLVVLDMKADNETLIILGRPFLATGRTLINIQNGEFTMRDQEQHITFNVFKAMKFPNESDECFSISALDSFARKEPITEQPLDQLEHALLDLADDENEEDLEAVNTLDASKFFKSKGVESLERTAPSKVLEPSIEEPPTLELKPFPNHPRYAYLGESNTLPVIISYSLSYVQAEKLLRELRNHKSAIEWTIANIKGISPSFCMYKILLEDDQKPSVKSQRRLNPIMKEVRCMMAIFTYMEENFLEVFMNDISVYENSFDECRNNLSLILKRYFSKISKPIYNLLEKDIPFKFKDACLLAFNELKGRLISTPIITIPNWAVPFELMYDANDFAIGAVLAQQNKKFLFDTQRYFWDEPFLFKQCYNNILRHCVPEVEINDILEQCHASPSSGHFQGDRTAAKIL</sequence>
<dbReference type="OrthoDB" id="10055717at2759"/>
<name>A0A2G9GW01_9LAMI</name>
<dbReference type="Pfam" id="PF17919">
    <property type="entry name" value="RT_RNaseH_2"/>
    <property type="match status" value="1"/>
</dbReference>
<dbReference type="STRING" id="429701.A0A2G9GW01"/>
<dbReference type="PANTHER" id="PTHR33067">
    <property type="entry name" value="RNA-DIRECTED DNA POLYMERASE-RELATED"/>
    <property type="match status" value="1"/>
</dbReference>
<dbReference type="PANTHER" id="PTHR33067:SF39">
    <property type="entry name" value="TRANSCRIPTION FACTOR INTERACTOR AND REGULATOR CCHC(ZN) FAMILY"/>
    <property type="match status" value="1"/>
</dbReference>
<keyword evidence="3" id="KW-1185">Reference proteome</keyword>
<feature type="domain" description="Reverse transcriptase/retrotransposon-derived protein RNase H-like" evidence="1">
    <location>
        <begin position="695"/>
        <end position="744"/>
    </location>
</feature>
<dbReference type="InterPro" id="IPR043502">
    <property type="entry name" value="DNA/RNA_pol_sf"/>
</dbReference>
<keyword evidence="2" id="KW-0548">Nucleotidyltransferase</keyword>
<gene>
    <name evidence="2" type="ORF">CDL12_17999</name>
</gene>
<evidence type="ECO:0000313" key="2">
    <source>
        <dbReference type="EMBL" id="PIN09422.1"/>
    </source>
</evidence>
<dbReference type="EC" id="2.7.7.7" evidence="2"/>
<dbReference type="Proteomes" id="UP000231279">
    <property type="component" value="Unassembled WGS sequence"/>
</dbReference>
<comment type="caution">
    <text evidence="2">The sequence shown here is derived from an EMBL/GenBank/DDBJ whole genome shotgun (WGS) entry which is preliminary data.</text>
</comment>
<evidence type="ECO:0000313" key="3">
    <source>
        <dbReference type="Proteomes" id="UP000231279"/>
    </source>
</evidence>
<organism evidence="2 3">
    <name type="scientific">Handroanthus impetiginosus</name>
    <dbReference type="NCBI Taxonomy" id="429701"/>
    <lineage>
        <taxon>Eukaryota</taxon>
        <taxon>Viridiplantae</taxon>
        <taxon>Streptophyta</taxon>
        <taxon>Embryophyta</taxon>
        <taxon>Tracheophyta</taxon>
        <taxon>Spermatophyta</taxon>
        <taxon>Magnoliopsida</taxon>
        <taxon>eudicotyledons</taxon>
        <taxon>Gunneridae</taxon>
        <taxon>Pentapetalae</taxon>
        <taxon>asterids</taxon>
        <taxon>lamiids</taxon>
        <taxon>Lamiales</taxon>
        <taxon>Bignoniaceae</taxon>
        <taxon>Crescentiina</taxon>
        <taxon>Tabebuia alliance</taxon>
        <taxon>Handroanthus</taxon>
    </lineage>
</organism>
<keyword evidence="2" id="KW-0239">DNA-directed DNA polymerase</keyword>
<dbReference type="Gene3D" id="2.40.70.10">
    <property type="entry name" value="Acid Proteases"/>
    <property type="match status" value="1"/>
</dbReference>
<dbReference type="AlphaFoldDB" id="A0A2G9GW01"/>
<protein>
    <submittedName>
        <fullName evidence="2">DNA-directed DNA polymerase</fullName>
        <ecNumber evidence="2">2.7.7.7</ecNumber>
    </submittedName>
</protein>
<dbReference type="SUPFAM" id="SSF56672">
    <property type="entry name" value="DNA/RNA polymerases"/>
    <property type="match status" value="1"/>
</dbReference>
<dbReference type="Gene3D" id="3.30.70.270">
    <property type="match status" value="1"/>
</dbReference>
<dbReference type="EMBL" id="NKXS01003542">
    <property type="protein sequence ID" value="PIN09422.1"/>
    <property type="molecule type" value="Genomic_DNA"/>
</dbReference>
<dbReference type="CDD" id="cd00303">
    <property type="entry name" value="retropepsin_like"/>
    <property type="match status" value="1"/>
</dbReference>
<dbReference type="InterPro" id="IPR021109">
    <property type="entry name" value="Peptidase_aspartic_dom_sf"/>
</dbReference>